<gene>
    <name evidence="2" type="ORF">ATEIFO6365_0009023500</name>
</gene>
<comment type="caution">
    <text evidence="2">The sequence shown here is derived from an EMBL/GenBank/DDBJ whole genome shotgun (WGS) entry which is preliminary data.</text>
</comment>
<feature type="compositionally biased region" description="Polar residues" evidence="1">
    <location>
        <begin position="95"/>
        <end position="136"/>
    </location>
</feature>
<keyword evidence="3" id="KW-1185">Reference proteome</keyword>
<feature type="compositionally biased region" description="Basic and acidic residues" evidence="1">
    <location>
        <begin position="236"/>
        <end position="252"/>
    </location>
</feature>
<dbReference type="VEuPathDB" id="FungiDB:ATEG_07642"/>
<evidence type="ECO:0000313" key="2">
    <source>
        <dbReference type="EMBL" id="GFF18872.1"/>
    </source>
</evidence>
<proteinExistence type="predicted"/>
<feature type="region of interest" description="Disordered" evidence="1">
    <location>
        <begin position="189"/>
        <end position="272"/>
    </location>
</feature>
<feature type="region of interest" description="Disordered" evidence="1">
    <location>
        <begin position="93"/>
        <end position="136"/>
    </location>
</feature>
<dbReference type="EMBL" id="BLJY01000009">
    <property type="protein sequence ID" value="GFF18872.1"/>
    <property type="molecule type" value="Genomic_DNA"/>
</dbReference>
<accession>A0A5M3Z8W2</accession>
<organism evidence="2 3">
    <name type="scientific">Aspergillus terreus</name>
    <dbReference type="NCBI Taxonomy" id="33178"/>
    <lineage>
        <taxon>Eukaryota</taxon>
        <taxon>Fungi</taxon>
        <taxon>Dikarya</taxon>
        <taxon>Ascomycota</taxon>
        <taxon>Pezizomycotina</taxon>
        <taxon>Eurotiomycetes</taxon>
        <taxon>Eurotiomycetidae</taxon>
        <taxon>Eurotiales</taxon>
        <taxon>Aspergillaceae</taxon>
        <taxon>Aspergillus</taxon>
        <taxon>Aspergillus subgen. Circumdati</taxon>
    </lineage>
</organism>
<reference evidence="2 3" key="1">
    <citation type="submission" date="2020-01" db="EMBL/GenBank/DDBJ databases">
        <title>Aspergillus terreus IFO 6365 whole genome shotgun sequence.</title>
        <authorList>
            <person name="Kanamasa S."/>
            <person name="Takahashi H."/>
        </authorList>
    </citation>
    <scope>NUCLEOTIDE SEQUENCE [LARGE SCALE GENOMIC DNA]</scope>
    <source>
        <strain evidence="2 3">IFO 6365</strain>
    </source>
</reference>
<name>A0A5M3Z8W2_ASPTE</name>
<feature type="compositionally biased region" description="Polar residues" evidence="1">
    <location>
        <begin position="22"/>
        <end position="31"/>
    </location>
</feature>
<dbReference type="OrthoDB" id="4492273at2759"/>
<evidence type="ECO:0000313" key="3">
    <source>
        <dbReference type="Proteomes" id="UP000452235"/>
    </source>
</evidence>
<feature type="compositionally biased region" description="Acidic residues" evidence="1">
    <location>
        <begin position="203"/>
        <end position="220"/>
    </location>
</feature>
<dbReference type="Proteomes" id="UP000452235">
    <property type="component" value="Unassembled WGS sequence"/>
</dbReference>
<feature type="region of interest" description="Disordered" evidence="1">
    <location>
        <begin position="22"/>
        <end position="47"/>
    </location>
</feature>
<sequence>MMDEIDLELCLNVEQYNQTLPSTAHETSSTLPIHHSPPSAHTPNPRIRRYDDVRADYGLETEHLHDLPNPQHPPKRARTSSTCAQVCVCEHDTTDPPNSETPASATQSSPGGSNNTAPEVATNNTHTEGIGATQETQIVSSIGRASPRVLPLDIRASMVRSSPIPTPTPTRKAIFTIYEDPEGTDPMDIDIGAPSPDWTSLSPDDDKENEEEEEEQEPLDEERVNPWADGPLGWEEEYRVPDPSHANSRDDTVGDVDEAYRGPGTGYDSIGASSSWTLGVARARGRRRTLPWRAVDR</sequence>
<evidence type="ECO:0000256" key="1">
    <source>
        <dbReference type="SAM" id="MobiDB-lite"/>
    </source>
</evidence>
<dbReference type="AlphaFoldDB" id="A0A5M3Z8W2"/>
<protein>
    <submittedName>
        <fullName evidence="2">Uncharacterized protein</fullName>
    </submittedName>
</protein>